<evidence type="ECO:0000256" key="1">
    <source>
        <dbReference type="SAM" id="Phobius"/>
    </source>
</evidence>
<keyword evidence="1" id="KW-1133">Transmembrane helix</keyword>
<feature type="domain" description="YdbS-like PH" evidence="2">
    <location>
        <begin position="68"/>
        <end position="150"/>
    </location>
</feature>
<feature type="transmembrane region" description="Helical" evidence="1">
    <location>
        <begin position="23"/>
        <end position="40"/>
    </location>
</feature>
<reference evidence="3 4" key="1">
    <citation type="submission" date="2017-04" db="EMBL/GenBank/DDBJ databases">
        <title>Novel microbial lineages endemic to geothermal iron-oxide mats fill important gaps in the evolutionary history of Archaea.</title>
        <authorList>
            <person name="Jay Z.J."/>
            <person name="Beam J.P."/>
            <person name="Dlakic M."/>
            <person name="Rusch D.B."/>
            <person name="Kozubal M.A."/>
            <person name="Inskeep W.P."/>
        </authorList>
    </citation>
    <scope>NUCLEOTIDE SEQUENCE [LARGE SCALE GENOMIC DNA]</scope>
    <source>
        <strain evidence="3">OSP_D</strain>
    </source>
</reference>
<accession>A0A2R6AU05</accession>
<protein>
    <recommendedName>
        <fullName evidence="2">YdbS-like PH domain-containing protein</fullName>
    </recommendedName>
</protein>
<dbReference type="AlphaFoldDB" id="A0A2R6AU05"/>
<evidence type="ECO:0000313" key="3">
    <source>
        <dbReference type="EMBL" id="PSN89859.1"/>
    </source>
</evidence>
<comment type="caution">
    <text evidence="3">The sequence shown here is derived from an EMBL/GenBank/DDBJ whole genome shotgun (WGS) entry which is preliminary data.</text>
</comment>
<evidence type="ECO:0000259" key="2">
    <source>
        <dbReference type="Pfam" id="PF03703"/>
    </source>
</evidence>
<gene>
    <name evidence="3" type="ORF">B9Q03_07990</name>
</gene>
<dbReference type="InterPro" id="IPR005182">
    <property type="entry name" value="YdbS-like_PH"/>
</dbReference>
<evidence type="ECO:0000313" key="4">
    <source>
        <dbReference type="Proteomes" id="UP000240322"/>
    </source>
</evidence>
<name>A0A2R6AU05_9ARCH</name>
<organism evidence="3 4">
    <name type="scientific">Candidatus Marsarchaeota G2 archaeon OSP_D</name>
    <dbReference type="NCBI Taxonomy" id="1978157"/>
    <lineage>
        <taxon>Archaea</taxon>
        <taxon>Candidatus Marsarchaeota</taxon>
        <taxon>Candidatus Marsarchaeota group 2</taxon>
    </lineage>
</organism>
<dbReference type="Proteomes" id="UP000240322">
    <property type="component" value="Unassembled WGS sequence"/>
</dbReference>
<feature type="transmembrane region" description="Helical" evidence="1">
    <location>
        <begin position="46"/>
        <end position="65"/>
    </location>
</feature>
<proteinExistence type="predicted"/>
<sequence length="158" mass="17425">MWPAGFTVLRELSRTLRPVFKKTFVKGVIALALFSLLLEVNASNLVNYLIFLAVSLALIAGYAGYKHATVYTIDEEGITLQPPLHRPPKRVEFSNVLDISVSQGFLAKRFGCGSVYLVLKKGRGGYALLGGGFAEALRDIPQPEQVREHISEMLGAYR</sequence>
<keyword evidence="1" id="KW-0812">Transmembrane</keyword>
<keyword evidence="1" id="KW-0472">Membrane</keyword>
<dbReference type="Pfam" id="PF03703">
    <property type="entry name" value="bPH_2"/>
    <property type="match status" value="1"/>
</dbReference>
<dbReference type="EMBL" id="NEXE01000083">
    <property type="protein sequence ID" value="PSN89859.1"/>
    <property type="molecule type" value="Genomic_DNA"/>
</dbReference>